<keyword evidence="3" id="KW-1185">Reference proteome</keyword>
<sequence length="38" mass="4086">MKITFLVLFAGFISAVVAMSGGEVQCIHQCNTKGNWPS</sequence>
<feature type="signal peptide" evidence="1">
    <location>
        <begin position="1"/>
        <end position="18"/>
    </location>
</feature>
<feature type="chain" id="PRO_5030060376" evidence="1">
    <location>
        <begin position="19"/>
        <end position="38"/>
    </location>
</feature>
<dbReference type="EMBL" id="FMWP01000014">
    <property type="protein sequence ID" value="SCZ91017.1"/>
    <property type="molecule type" value="Genomic_DNA"/>
</dbReference>
<dbReference type="AlphaFoldDB" id="A0A2X0MPV8"/>
<evidence type="ECO:0000313" key="2">
    <source>
        <dbReference type="EMBL" id="SCZ91017.1"/>
    </source>
</evidence>
<evidence type="ECO:0000313" key="3">
    <source>
        <dbReference type="Proteomes" id="UP000249723"/>
    </source>
</evidence>
<gene>
    <name evidence="2" type="ORF">BZ3500_MVSOF-1268-A1-R1_CHR1-3G02480</name>
</gene>
<keyword evidence="1" id="KW-0732">Signal</keyword>
<dbReference type="Proteomes" id="UP000249723">
    <property type="component" value="Unassembled WGS sequence"/>
</dbReference>
<protein>
    <submittedName>
        <fullName evidence="2">BZ3500_MvSof-1268-A1-R1_Chr1-3g02480 protein</fullName>
    </submittedName>
</protein>
<evidence type="ECO:0000256" key="1">
    <source>
        <dbReference type="SAM" id="SignalP"/>
    </source>
</evidence>
<accession>A0A2X0MPV8</accession>
<name>A0A2X0MPV8_9BASI</name>
<organism evidence="2 3">
    <name type="scientific">Microbotryum saponariae</name>
    <dbReference type="NCBI Taxonomy" id="289078"/>
    <lineage>
        <taxon>Eukaryota</taxon>
        <taxon>Fungi</taxon>
        <taxon>Dikarya</taxon>
        <taxon>Basidiomycota</taxon>
        <taxon>Pucciniomycotina</taxon>
        <taxon>Microbotryomycetes</taxon>
        <taxon>Microbotryales</taxon>
        <taxon>Microbotryaceae</taxon>
        <taxon>Microbotryum</taxon>
    </lineage>
</organism>
<proteinExistence type="predicted"/>
<reference evidence="3" key="1">
    <citation type="submission" date="2016-10" db="EMBL/GenBank/DDBJ databases">
        <authorList>
            <person name="Jeantristanb JTB J.-T."/>
            <person name="Ricardo R."/>
        </authorList>
    </citation>
    <scope>NUCLEOTIDE SEQUENCE [LARGE SCALE GENOMIC DNA]</scope>
</reference>